<accession>A0A368U681</accession>
<feature type="transmembrane region" description="Helical" evidence="1">
    <location>
        <begin position="19"/>
        <end position="36"/>
    </location>
</feature>
<keyword evidence="1" id="KW-0812">Transmembrane</keyword>
<feature type="transmembrane region" description="Helical" evidence="1">
    <location>
        <begin position="71"/>
        <end position="88"/>
    </location>
</feature>
<organism evidence="3 4">
    <name type="scientific">Vreelandella rituensis</name>
    <dbReference type="NCBI Taxonomy" id="2282306"/>
    <lineage>
        <taxon>Bacteria</taxon>
        <taxon>Pseudomonadati</taxon>
        <taxon>Pseudomonadota</taxon>
        <taxon>Gammaproteobacteria</taxon>
        <taxon>Oceanospirillales</taxon>
        <taxon>Halomonadaceae</taxon>
        <taxon>Vreelandella</taxon>
    </lineage>
</organism>
<proteinExistence type="predicted"/>
<dbReference type="InterPro" id="IPR029016">
    <property type="entry name" value="GAF-like_dom_sf"/>
</dbReference>
<keyword evidence="1" id="KW-0472">Membrane</keyword>
<reference evidence="3 4" key="1">
    <citation type="submission" date="2018-07" db="EMBL/GenBank/DDBJ databases">
        <title>Halomonas rutogse sp. nov., isolated from Lake TangqianCo on Tibetan Plateau.</title>
        <authorList>
            <person name="Lu H."/>
            <person name="Xing P."/>
            <person name="Wu Q."/>
        </authorList>
    </citation>
    <scope>NUCLEOTIDE SEQUENCE [LARGE SCALE GENOMIC DNA]</scope>
    <source>
        <strain evidence="3 4">TQ8S</strain>
    </source>
</reference>
<sequence length="456" mass="51441">MATQIDDIRYQPPPRRTRVLESALLTLTLPVIGWMFHRQDPLFLDSDFTWLIIAPLLAGIRYGFVYGFSSALVTVALMIVVSQGWLAIPETPLPVPYAAGIILIGMIAGEFADIWQRRLMQMGIMNTAQATRLEEFVRHYHLLRVSHDQLAERLAATPHTLRDSLLQLAERFPQLAPTEDFLKRYAGEILAFFGVHGKVQQSALYRVEDDGRLGSDPLETYGGTPATPVSPGHAMIRACLQQHHMICLKSEMTRGVNEDQDILLAVVPLIDVNDRIWAIVTITEMPFIDYHRGQLHLLSVLGASLGDLIHTACERQSANEKTAREQFIALLKRWIRHAQRYKVHSLLITLKLSEHTSDELLRKIHALAYDQLRVLDASWVQADNTGSQRIHILLPLTNKQGAKPYCQRLATLLQERYSTNATDGDFVFKYQLIDGTLPASTLLRGHSQQESQHGLA</sequence>
<keyword evidence="4" id="KW-1185">Reference proteome</keyword>
<evidence type="ECO:0000256" key="1">
    <source>
        <dbReference type="SAM" id="Phobius"/>
    </source>
</evidence>
<keyword evidence="1" id="KW-1133">Transmembrane helix</keyword>
<dbReference type="Gene3D" id="3.30.450.40">
    <property type="match status" value="1"/>
</dbReference>
<dbReference type="Gene3D" id="3.30.70.2880">
    <property type="match status" value="1"/>
</dbReference>
<evidence type="ECO:0000259" key="2">
    <source>
        <dbReference type="Pfam" id="PF16963"/>
    </source>
</evidence>
<dbReference type="InterPro" id="IPR031583">
    <property type="entry name" value="PelD_GGDEF"/>
</dbReference>
<name>A0A368U681_9GAMM</name>
<dbReference type="AlphaFoldDB" id="A0A368U681"/>
<dbReference type="RefSeq" id="WP_114486278.1">
    <property type="nucleotide sequence ID" value="NZ_CBCSHM010000008.1"/>
</dbReference>
<protein>
    <recommendedName>
        <fullName evidence="2">PelD GGDEF domain-containing protein</fullName>
    </recommendedName>
</protein>
<comment type="caution">
    <text evidence="3">The sequence shown here is derived from an EMBL/GenBank/DDBJ whole genome shotgun (WGS) entry which is preliminary data.</text>
</comment>
<dbReference type="Pfam" id="PF16963">
    <property type="entry name" value="PelD_GGDEF"/>
    <property type="match status" value="1"/>
</dbReference>
<dbReference type="Proteomes" id="UP000253204">
    <property type="component" value="Unassembled WGS sequence"/>
</dbReference>
<dbReference type="EMBL" id="QPIJ01000012">
    <property type="protein sequence ID" value="RCV92505.1"/>
    <property type="molecule type" value="Genomic_DNA"/>
</dbReference>
<gene>
    <name evidence="3" type="ORF">DU506_07295</name>
</gene>
<evidence type="ECO:0000313" key="4">
    <source>
        <dbReference type="Proteomes" id="UP000253204"/>
    </source>
</evidence>
<feature type="domain" description="PelD GGDEF" evidence="2">
    <location>
        <begin position="327"/>
        <end position="444"/>
    </location>
</feature>
<evidence type="ECO:0000313" key="3">
    <source>
        <dbReference type="EMBL" id="RCV92505.1"/>
    </source>
</evidence>
<feature type="transmembrane region" description="Helical" evidence="1">
    <location>
        <begin position="94"/>
        <end position="115"/>
    </location>
</feature>
<dbReference type="InterPro" id="IPR038367">
    <property type="entry name" value="PelD_GGDEF_sf"/>
</dbReference>
<dbReference type="OrthoDB" id="5442761at2"/>